<name>A0A166C275_METOA</name>
<dbReference type="SUPFAM" id="SSF53383">
    <property type="entry name" value="PLP-dependent transferases"/>
    <property type="match status" value="1"/>
</dbReference>
<dbReference type="Gene3D" id="3.40.640.10">
    <property type="entry name" value="Type I PLP-dependent aspartate aminotransferase-like (Major domain)"/>
    <property type="match status" value="1"/>
</dbReference>
<evidence type="ECO:0000256" key="1">
    <source>
        <dbReference type="ARBA" id="ARBA00001933"/>
    </source>
</evidence>
<comment type="cofactor">
    <cofactor evidence="1">
        <name>pyridoxal 5'-phosphate</name>
        <dbReference type="ChEBI" id="CHEBI:597326"/>
    </cofactor>
</comment>
<evidence type="ECO:0000256" key="3">
    <source>
        <dbReference type="SAM" id="Phobius"/>
    </source>
</evidence>
<evidence type="ECO:0000313" key="5">
    <source>
        <dbReference type="Proteomes" id="UP000077428"/>
    </source>
</evidence>
<keyword evidence="2" id="KW-0663">Pyridoxal phosphate</keyword>
<evidence type="ECO:0000313" key="4">
    <source>
        <dbReference type="EMBL" id="KZX14053.1"/>
    </source>
</evidence>
<reference evidence="5" key="1">
    <citation type="journal article" date="2016" name="Genome Announc.">
        <title>Draft Genome Sequences of Methanobrevibacter curvatus DSM11111, Methanobrevibacter cuticularis DSM11139, Methanobrevibacter filiformis DSM11501, and Methanobrevibacter oralis DSM7256.</title>
        <authorList>
            <person name="Poehlein A."/>
            <person name="Seedorf H."/>
        </authorList>
    </citation>
    <scope>NUCLEOTIDE SEQUENCE [LARGE SCALE GENOMIC DNA]</scope>
    <source>
        <strain evidence="5">DSM 7256 / JCM 30027 / ZR</strain>
    </source>
</reference>
<dbReference type="InterPro" id="IPR015421">
    <property type="entry name" value="PyrdxlP-dep_Trfase_major"/>
</dbReference>
<dbReference type="InterPro" id="IPR015424">
    <property type="entry name" value="PyrdxlP-dep_Trfase"/>
</dbReference>
<keyword evidence="3" id="KW-1133">Transmembrane helix</keyword>
<dbReference type="STRING" id="66851.MBORA_01310"/>
<keyword evidence="3" id="KW-0472">Membrane</keyword>
<dbReference type="RefSeq" id="WP_231476015.1">
    <property type="nucleotide sequence ID" value="NZ_CABMAB010000035.1"/>
</dbReference>
<dbReference type="PANTHER" id="PTHR43525:SF1">
    <property type="entry name" value="PROTEIN MALY"/>
    <property type="match status" value="1"/>
</dbReference>
<dbReference type="Gene3D" id="3.90.1150.10">
    <property type="entry name" value="Aspartate Aminotransferase, domain 1"/>
    <property type="match status" value="1"/>
</dbReference>
<comment type="caution">
    <text evidence="4">The sequence shown here is derived from an EMBL/GenBank/DDBJ whole genome shotgun (WGS) entry which is preliminary data.</text>
</comment>
<dbReference type="GO" id="GO:0016829">
    <property type="term" value="F:lyase activity"/>
    <property type="evidence" value="ECO:0007669"/>
    <property type="project" value="UniProtKB-KW"/>
</dbReference>
<organism evidence="4 5">
    <name type="scientific">Methanobrevibacter oralis</name>
    <dbReference type="NCBI Taxonomy" id="66851"/>
    <lineage>
        <taxon>Archaea</taxon>
        <taxon>Methanobacteriati</taxon>
        <taxon>Methanobacteriota</taxon>
        <taxon>Methanomada group</taxon>
        <taxon>Methanobacteria</taxon>
        <taxon>Methanobacteriales</taxon>
        <taxon>Methanobacteriaceae</taxon>
        <taxon>Methanobrevibacter</taxon>
    </lineage>
</organism>
<sequence length="109" mass="12941">MKYDFKSVIDRHNTNSLKWDLFDDELPMWVADMDFKVAPPILDAIKKRIAHPIFAYSIVPDELFEAYINWWDKRYNFKMQKEDLLFSIGVMPSITSILRTFSDVGDNIF</sequence>
<dbReference type="PANTHER" id="PTHR43525">
    <property type="entry name" value="PROTEIN MALY"/>
    <property type="match status" value="1"/>
</dbReference>
<protein>
    <submittedName>
        <fullName evidence="4">Cystathionine beta-lyase PatB</fullName>
        <ecNumber evidence="4">4.4.1.8</ecNumber>
    </submittedName>
</protein>
<dbReference type="InterPro" id="IPR015422">
    <property type="entry name" value="PyrdxlP-dep_Trfase_small"/>
</dbReference>
<dbReference type="PATRIC" id="fig|66851.6.peg.172"/>
<dbReference type="InterPro" id="IPR051798">
    <property type="entry name" value="Class-II_PLP-Dep_Aminotrans"/>
</dbReference>
<feature type="transmembrane region" description="Helical" evidence="3">
    <location>
        <begin position="84"/>
        <end position="102"/>
    </location>
</feature>
<dbReference type="EMBL" id="LWMU01000033">
    <property type="protein sequence ID" value="KZX14053.1"/>
    <property type="molecule type" value="Genomic_DNA"/>
</dbReference>
<dbReference type="Proteomes" id="UP000077428">
    <property type="component" value="Unassembled WGS sequence"/>
</dbReference>
<keyword evidence="5" id="KW-1185">Reference proteome</keyword>
<gene>
    <name evidence="4" type="primary">patB_2</name>
    <name evidence="4" type="ORF">MBORA_01310</name>
</gene>
<accession>A0A166C275</accession>
<proteinExistence type="predicted"/>
<dbReference type="EC" id="4.4.1.8" evidence="4"/>
<dbReference type="AlphaFoldDB" id="A0A166C275"/>
<keyword evidence="3" id="KW-0812">Transmembrane</keyword>
<evidence type="ECO:0000256" key="2">
    <source>
        <dbReference type="ARBA" id="ARBA00022898"/>
    </source>
</evidence>
<keyword evidence="4" id="KW-0456">Lyase</keyword>